<keyword evidence="4" id="KW-0472">Membrane</keyword>
<dbReference type="PANTHER" id="PTHR13504:SF38">
    <property type="entry name" value="FIDO DOMAIN-CONTAINING PROTEIN"/>
    <property type="match status" value="1"/>
</dbReference>
<keyword evidence="2" id="KW-0067">ATP-binding</keyword>
<protein>
    <submittedName>
        <fullName evidence="6">Cell division protein Fic</fullName>
    </submittedName>
</protein>
<dbReference type="Proteomes" id="UP000216451">
    <property type="component" value="Unassembled WGS sequence"/>
</dbReference>
<dbReference type="SUPFAM" id="SSF140931">
    <property type="entry name" value="Fic-like"/>
    <property type="match status" value="1"/>
</dbReference>
<evidence type="ECO:0000256" key="2">
    <source>
        <dbReference type="PIRSR" id="PIRSR640198-2"/>
    </source>
</evidence>
<dbReference type="InterPro" id="IPR003812">
    <property type="entry name" value="Fido"/>
</dbReference>
<name>A0A261G9K6_9BIFI</name>
<evidence type="ECO:0000256" key="1">
    <source>
        <dbReference type="PIRSR" id="PIRSR640198-1"/>
    </source>
</evidence>
<dbReference type="RefSeq" id="WP_094692538.1">
    <property type="nucleotide sequence ID" value="NZ_CALENZ010000004.1"/>
</dbReference>
<keyword evidence="7" id="KW-1185">Reference proteome</keyword>
<keyword evidence="6" id="KW-0132">Cell division</keyword>
<dbReference type="PANTHER" id="PTHR13504">
    <property type="entry name" value="FIDO DOMAIN-CONTAINING PROTEIN DDB_G0283145"/>
    <property type="match status" value="1"/>
</dbReference>
<reference evidence="6 7" key="1">
    <citation type="journal article" date="2017" name="BMC Genomics">
        <title>Comparative genomic and phylogenomic analyses of the Bifidobacteriaceae family.</title>
        <authorList>
            <person name="Lugli G.A."/>
            <person name="Milani C."/>
            <person name="Turroni F."/>
            <person name="Duranti S."/>
            <person name="Mancabelli L."/>
            <person name="Mangifesta M."/>
            <person name="Ferrario C."/>
            <person name="Modesto M."/>
            <person name="Mattarelli P."/>
            <person name="Jiri K."/>
            <person name="van Sinderen D."/>
            <person name="Ventura M."/>
        </authorList>
    </citation>
    <scope>NUCLEOTIDE SEQUENCE [LARGE SCALE GENOMIC DNA]</scope>
    <source>
        <strain evidence="6 7">LMG 28769</strain>
    </source>
</reference>
<evidence type="ECO:0000313" key="6">
    <source>
        <dbReference type="EMBL" id="OZG67923.1"/>
    </source>
</evidence>
<feature type="active site" evidence="1">
    <location>
        <position position="160"/>
    </location>
</feature>
<dbReference type="GO" id="GO:0051301">
    <property type="term" value="P:cell division"/>
    <property type="evidence" value="ECO:0007669"/>
    <property type="project" value="UniProtKB-KW"/>
</dbReference>
<keyword evidence="6" id="KW-0131">Cell cycle</keyword>
<proteinExistence type="predicted"/>
<dbReference type="GO" id="GO:0005524">
    <property type="term" value="F:ATP binding"/>
    <property type="evidence" value="ECO:0007669"/>
    <property type="project" value="UniProtKB-KW"/>
</dbReference>
<accession>A0A261G9K6</accession>
<sequence>MTYKTLSQAYADDVLVRLAYNSSAIEGNTISLSETVSIILENTISTSSGHSIREFYEIENHKQAFAYMQDLLESKEMLSIQIVQRFHALLLERLQHDNGQFKQHANAIVGAEFQTASPAQTPQLMQQWVSNATYRLESAQDPEAFCMALAELHIEFERIHPFSDGNGRTGRLVLLYLALLYMGAAILVNTERRAEYIRLLAEQNAQGLGQMCLESLKYEQSRAKKF</sequence>
<dbReference type="EMBL" id="MWXA01000003">
    <property type="protein sequence ID" value="OZG67923.1"/>
    <property type="molecule type" value="Genomic_DNA"/>
</dbReference>
<dbReference type="AlphaFoldDB" id="A0A261G9K6"/>
<feature type="binding site" evidence="2">
    <location>
        <position position="204"/>
    </location>
    <ligand>
        <name>ATP</name>
        <dbReference type="ChEBI" id="CHEBI:30616"/>
    </ligand>
</feature>
<dbReference type="InterPro" id="IPR036597">
    <property type="entry name" value="Fido-like_dom_sf"/>
</dbReference>
<dbReference type="InterPro" id="IPR040198">
    <property type="entry name" value="Fido_containing"/>
</dbReference>
<evidence type="ECO:0000256" key="3">
    <source>
        <dbReference type="PIRSR" id="PIRSR640198-3"/>
    </source>
</evidence>
<keyword evidence="4" id="KW-1133">Transmembrane helix</keyword>
<dbReference type="GeneID" id="98295243"/>
<feature type="site" description="Important for autoinhibition of adenylyltransferase activity" evidence="3">
    <location>
        <position position="26"/>
    </location>
</feature>
<feature type="binding site" evidence="2">
    <location>
        <begin position="164"/>
        <end position="171"/>
    </location>
    <ligand>
        <name>ATP</name>
        <dbReference type="ChEBI" id="CHEBI:30616"/>
    </ligand>
</feature>
<comment type="caution">
    <text evidence="6">The sequence shown here is derived from an EMBL/GenBank/DDBJ whole genome shotgun (WGS) entry which is preliminary data.</text>
</comment>
<evidence type="ECO:0000256" key="4">
    <source>
        <dbReference type="SAM" id="Phobius"/>
    </source>
</evidence>
<keyword evidence="4" id="KW-0812">Transmembrane</keyword>
<dbReference type="Pfam" id="PF02661">
    <property type="entry name" value="Fic"/>
    <property type="match status" value="1"/>
</dbReference>
<dbReference type="Gene3D" id="1.10.3290.10">
    <property type="entry name" value="Fido-like domain"/>
    <property type="match status" value="1"/>
</dbReference>
<dbReference type="OrthoDB" id="9813719at2"/>
<evidence type="ECO:0000313" key="7">
    <source>
        <dbReference type="Proteomes" id="UP000216451"/>
    </source>
</evidence>
<gene>
    <name evidence="6" type="ORF">BAQU_0568</name>
</gene>
<dbReference type="PROSITE" id="PS51459">
    <property type="entry name" value="FIDO"/>
    <property type="match status" value="1"/>
</dbReference>
<feature type="transmembrane region" description="Helical" evidence="4">
    <location>
        <begin position="172"/>
        <end position="190"/>
    </location>
</feature>
<organism evidence="6 7">
    <name type="scientific">Bifidobacterium aquikefiri</name>
    <dbReference type="NCBI Taxonomy" id="1653207"/>
    <lineage>
        <taxon>Bacteria</taxon>
        <taxon>Bacillati</taxon>
        <taxon>Actinomycetota</taxon>
        <taxon>Actinomycetes</taxon>
        <taxon>Bifidobacteriales</taxon>
        <taxon>Bifidobacteriaceae</taxon>
        <taxon>Bifidobacterium</taxon>
    </lineage>
</organism>
<feature type="domain" description="Fido" evidence="5">
    <location>
        <begin position="78"/>
        <end position="219"/>
    </location>
</feature>
<keyword evidence="2" id="KW-0547">Nucleotide-binding</keyword>
<evidence type="ECO:0000259" key="5">
    <source>
        <dbReference type="PROSITE" id="PS51459"/>
    </source>
</evidence>